<evidence type="ECO:0000313" key="2">
    <source>
        <dbReference type="EMBL" id="CAD9148839.1"/>
    </source>
</evidence>
<evidence type="ECO:0000256" key="1">
    <source>
        <dbReference type="SAM" id="Coils"/>
    </source>
</evidence>
<proteinExistence type="predicted"/>
<sequence>MSDTRRPAGLLQRNTLDGTSVTGLRDRLLREARSERARCLEVAEAAERRRAELRGVTHVATQTDPVVIVDGSTQSSSIPTTVVGVPAAADLGPSDTGAIPGWSQHDEAAQAEAMRTIQLLGQRGSQSRFSESRAGELEAELRAERAGRQELDAQVAHERSRKEAAQQQVLCLEYELDGKEAALQVAERALERRDADLQQAQLQLRALQEGAAAQSTLAASNSEEARVKALKSQLMERERQLELKDQHISRLLNVLRQHRSTFVEEDSTICGSERSMTNFTMTTSATR</sequence>
<dbReference type="AlphaFoldDB" id="A0A7S1QUK9"/>
<name>A0A7S1QUK9_ALECA</name>
<reference evidence="2" key="1">
    <citation type="submission" date="2021-01" db="EMBL/GenBank/DDBJ databases">
        <authorList>
            <person name="Corre E."/>
            <person name="Pelletier E."/>
            <person name="Niang G."/>
            <person name="Scheremetjew M."/>
            <person name="Finn R."/>
            <person name="Kale V."/>
            <person name="Holt S."/>
            <person name="Cochrane G."/>
            <person name="Meng A."/>
            <person name="Brown T."/>
            <person name="Cohen L."/>
        </authorList>
    </citation>
    <scope>NUCLEOTIDE SEQUENCE</scope>
    <source>
        <strain evidence="2">OF101</strain>
    </source>
</reference>
<feature type="coiled-coil region" evidence="1">
    <location>
        <begin position="134"/>
        <end position="240"/>
    </location>
</feature>
<organism evidence="2">
    <name type="scientific">Alexandrium catenella</name>
    <name type="common">Red tide dinoflagellate</name>
    <name type="synonym">Gonyaulax catenella</name>
    <dbReference type="NCBI Taxonomy" id="2925"/>
    <lineage>
        <taxon>Eukaryota</taxon>
        <taxon>Sar</taxon>
        <taxon>Alveolata</taxon>
        <taxon>Dinophyceae</taxon>
        <taxon>Gonyaulacales</taxon>
        <taxon>Pyrocystaceae</taxon>
        <taxon>Alexandrium</taxon>
    </lineage>
</organism>
<protein>
    <submittedName>
        <fullName evidence="2">Uncharacterized protein</fullName>
    </submittedName>
</protein>
<gene>
    <name evidence="2" type="ORF">ACAT0790_LOCUS30758</name>
</gene>
<accession>A0A7S1QUK9</accession>
<dbReference type="EMBL" id="HBGE01050921">
    <property type="protein sequence ID" value="CAD9148839.1"/>
    <property type="molecule type" value="Transcribed_RNA"/>
</dbReference>
<keyword evidence="1" id="KW-0175">Coiled coil</keyword>